<accession>A0ABS5DRF5</accession>
<feature type="domain" description="Acyltransferase 3" evidence="2">
    <location>
        <begin position="5"/>
        <end position="323"/>
    </location>
</feature>
<dbReference type="InterPro" id="IPR050879">
    <property type="entry name" value="Acyltransferase_3"/>
</dbReference>
<dbReference type="EMBL" id="JAGQDG010000001">
    <property type="protein sequence ID" value="MBQ0933720.1"/>
    <property type="molecule type" value="Genomic_DNA"/>
</dbReference>
<feature type="transmembrane region" description="Helical" evidence="1">
    <location>
        <begin position="91"/>
        <end position="114"/>
    </location>
</feature>
<evidence type="ECO:0000259" key="2">
    <source>
        <dbReference type="Pfam" id="PF01757"/>
    </source>
</evidence>
<comment type="caution">
    <text evidence="3">The sequence shown here is derived from an EMBL/GenBank/DDBJ whole genome shotgun (WGS) entry which is preliminary data.</text>
</comment>
<dbReference type="PANTHER" id="PTHR23028:SF131">
    <property type="entry name" value="BLR2367 PROTEIN"/>
    <property type="match status" value="1"/>
</dbReference>
<name>A0ABS5DRF5_9BURK</name>
<feature type="transmembrane region" description="Helical" evidence="1">
    <location>
        <begin position="12"/>
        <end position="28"/>
    </location>
</feature>
<keyword evidence="1" id="KW-0472">Membrane</keyword>
<feature type="transmembrane region" description="Helical" evidence="1">
    <location>
        <begin position="40"/>
        <end position="58"/>
    </location>
</feature>
<evidence type="ECO:0000313" key="3">
    <source>
        <dbReference type="EMBL" id="MBQ0933720.1"/>
    </source>
</evidence>
<feature type="transmembrane region" description="Helical" evidence="1">
    <location>
        <begin position="165"/>
        <end position="183"/>
    </location>
</feature>
<gene>
    <name evidence="3" type="ORF">KAK11_00160</name>
</gene>
<keyword evidence="1" id="KW-1133">Transmembrane helix</keyword>
<feature type="transmembrane region" description="Helical" evidence="1">
    <location>
        <begin position="306"/>
        <end position="329"/>
    </location>
</feature>
<feature type="transmembrane region" description="Helical" evidence="1">
    <location>
        <begin position="216"/>
        <end position="234"/>
    </location>
</feature>
<feature type="transmembrane region" description="Helical" evidence="1">
    <location>
        <begin position="134"/>
        <end position="158"/>
    </location>
</feature>
<dbReference type="RefSeq" id="WP_210804956.1">
    <property type="nucleotide sequence ID" value="NZ_JAGQDG010000001.1"/>
</dbReference>
<sequence>MTHYIGLQGLRFVAAALVVAMHASLYMAQRTQGLSTTDYWQAGGFGVDIFFVISGFVMGHTSPVRGPWGQLNGAEAKTFLLRRLIRIVPMYWLYTLAKLVVLLLLPSLALRNSLDPTHLLASFAFWPHRDAAGAFFPLLQVGWTLNFEMLFYAVYALALLWRLPALPWTLLCYAALVGLAQWGGPDSAWAFWAQPLFLEFALGLALASLRAPLERLGPVMGLGLAALGWAWWALGWPAPAWAAVLGSGLPALLIVAGTLGLEPWFRQMRGAAWLNRGGDISYAIYLSHTFVVPLLVAGLVRLGWPSAAWAVLLSLVLVPLVADAIYRWVEQPCTRALKARWVP</sequence>
<keyword evidence="3" id="KW-0808">Transferase</keyword>
<reference evidence="3 4" key="1">
    <citation type="submission" date="2021-04" db="EMBL/GenBank/DDBJ databases">
        <title>The genome sequence of type strain Ideonella paludis KCTC 32238.</title>
        <authorList>
            <person name="Liu Y."/>
        </authorList>
    </citation>
    <scope>NUCLEOTIDE SEQUENCE [LARGE SCALE GENOMIC DNA]</scope>
    <source>
        <strain evidence="3 4">KCTC 32238</strain>
    </source>
</reference>
<dbReference type="InterPro" id="IPR002656">
    <property type="entry name" value="Acyl_transf_3_dom"/>
</dbReference>
<dbReference type="PANTHER" id="PTHR23028">
    <property type="entry name" value="ACETYLTRANSFERASE"/>
    <property type="match status" value="1"/>
</dbReference>
<dbReference type="Pfam" id="PF01757">
    <property type="entry name" value="Acyl_transf_3"/>
    <property type="match status" value="1"/>
</dbReference>
<evidence type="ECO:0000313" key="4">
    <source>
        <dbReference type="Proteomes" id="UP000672097"/>
    </source>
</evidence>
<keyword evidence="3" id="KW-0012">Acyltransferase</keyword>
<proteinExistence type="predicted"/>
<evidence type="ECO:0000256" key="1">
    <source>
        <dbReference type="SAM" id="Phobius"/>
    </source>
</evidence>
<keyword evidence="1" id="KW-0812">Transmembrane</keyword>
<dbReference type="Proteomes" id="UP000672097">
    <property type="component" value="Unassembled WGS sequence"/>
</dbReference>
<feature type="transmembrane region" description="Helical" evidence="1">
    <location>
        <begin position="282"/>
        <end position="300"/>
    </location>
</feature>
<dbReference type="GO" id="GO:0016746">
    <property type="term" value="F:acyltransferase activity"/>
    <property type="evidence" value="ECO:0007669"/>
    <property type="project" value="UniProtKB-KW"/>
</dbReference>
<protein>
    <submittedName>
        <fullName evidence="3">Acyltransferase</fullName>
    </submittedName>
</protein>
<organism evidence="3 4">
    <name type="scientific">Ideonella paludis</name>
    <dbReference type="NCBI Taxonomy" id="1233411"/>
    <lineage>
        <taxon>Bacteria</taxon>
        <taxon>Pseudomonadati</taxon>
        <taxon>Pseudomonadota</taxon>
        <taxon>Betaproteobacteria</taxon>
        <taxon>Burkholderiales</taxon>
        <taxon>Sphaerotilaceae</taxon>
        <taxon>Ideonella</taxon>
    </lineage>
</organism>
<keyword evidence="4" id="KW-1185">Reference proteome</keyword>
<feature type="transmembrane region" description="Helical" evidence="1">
    <location>
        <begin position="189"/>
        <end position="209"/>
    </location>
</feature>
<feature type="transmembrane region" description="Helical" evidence="1">
    <location>
        <begin position="240"/>
        <end position="261"/>
    </location>
</feature>